<sequence>MTTAKQARAIAQAFLARNPDTFWTKRCIVLKPITHILRVIELKQISGKDGFDPDWGVTYMFAPRRNGAIAWAETITRRRPAAWRIGAPDLDEELAERIDEVALPILRSINTMQDFMALTLSGRRFFPRWDDDPGRQLLFQAAMGDLEGARRTCCLLWHPELMPRNAPHGDDLLDVPQKLGPLLAKDDRADIAQQLRAWEQQSARHFGVEKHWQPTPFPIEEQVETGLLSAT</sequence>
<gene>
    <name evidence="1" type="ORF">GCM10007301_35690</name>
</gene>
<proteinExistence type="predicted"/>
<protein>
    <submittedName>
        <fullName evidence="1">Uncharacterized protein</fullName>
    </submittedName>
</protein>
<reference evidence="1" key="2">
    <citation type="submission" date="2020-09" db="EMBL/GenBank/DDBJ databases">
        <authorList>
            <person name="Sun Q."/>
            <person name="Sedlacek I."/>
        </authorList>
    </citation>
    <scope>NUCLEOTIDE SEQUENCE</scope>
    <source>
        <strain evidence="1">CCM 7897</strain>
    </source>
</reference>
<evidence type="ECO:0000313" key="1">
    <source>
        <dbReference type="EMBL" id="GGF72731.1"/>
    </source>
</evidence>
<accession>A0A917C6C5</accession>
<keyword evidence="2" id="KW-1185">Reference proteome</keyword>
<reference evidence="1" key="1">
    <citation type="journal article" date="2014" name="Int. J. Syst. Evol. Microbiol.">
        <title>Complete genome sequence of Corynebacterium casei LMG S-19264T (=DSM 44701T), isolated from a smear-ripened cheese.</title>
        <authorList>
            <consortium name="US DOE Joint Genome Institute (JGI-PGF)"/>
            <person name="Walter F."/>
            <person name="Albersmeier A."/>
            <person name="Kalinowski J."/>
            <person name="Ruckert C."/>
        </authorList>
    </citation>
    <scope>NUCLEOTIDE SEQUENCE</scope>
    <source>
        <strain evidence="1">CCM 7897</strain>
    </source>
</reference>
<dbReference type="EMBL" id="BMCT01000005">
    <property type="protein sequence ID" value="GGF72731.1"/>
    <property type="molecule type" value="Genomic_DNA"/>
</dbReference>
<dbReference type="AlphaFoldDB" id="A0A917C6C5"/>
<dbReference type="RefSeq" id="WP_188581023.1">
    <property type="nucleotide sequence ID" value="NZ_BMCT01000005.1"/>
</dbReference>
<comment type="caution">
    <text evidence="1">The sequence shown here is derived from an EMBL/GenBank/DDBJ whole genome shotgun (WGS) entry which is preliminary data.</text>
</comment>
<dbReference type="Proteomes" id="UP000606044">
    <property type="component" value="Unassembled WGS sequence"/>
</dbReference>
<evidence type="ECO:0000313" key="2">
    <source>
        <dbReference type="Proteomes" id="UP000606044"/>
    </source>
</evidence>
<name>A0A917C6C5_9HYPH</name>
<organism evidence="1 2">
    <name type="scientific">Azorhizobium oxalatiphilum</name>
    <dbReference type="NCBI Taxonomy" id="980631"/>
    <lineage>
        <taxon>Bacteria</taxon>
        <taxon>Pseudomonadati</taxon>
        <taxon>Pseudomonadota</taxon>
        <taxon>Alphaproteobacteria</taxon>
        <taxon>Hyphomicrobiales</taxon>
        <taxon>Xanthobacteraceae</taxon>
        <taxon>Azorhizobium</taxon>
    </lineage>
</organism>